<gene>
    <name evidence="1" type="ORF">J8380_14520</name>
</gene>
<accession>A0ABX7X4B1</accession>
<name>A0ABX7X4B1_9GAMM</name>
<dbReference type="Proteomes" id="UP000672027">
    <property type="component" value="Chromosome"/>
</dbReference>
<dbReference type="EMBL" id="CP072800">
    <property type="protein sequence ID" value="QTR49443.1"/>
    <property type="molecule type" value="Genomic_DNA"/>
</dbReference>
<sequence>MLLQSMAITALALVTGCGGGGGGGSSPAPDPTPTPTTLQGNLVISVNGVTRAVGNVSYSSTASANAAGMVTAQANNVTGLDGSFTYSSGSTVTFTLAGQTFTVTGASTVTAEILAAAQASSSCETACQNTVANNIELFLLNADDDHDASNGINLNASITPPAMPLNSEAFATKINEQRTLAGLTPLVTFKPSLGINTEAPQAEQDSIIQSVPFADLFRIARPFKELSCASVTYDTNGWPTSAPSSSCVIRTTLLSGAILTNPAVATENIGRTIPASRFSEVIPEGRYTVLYDGEGTIVYGNYAQLVSRSPGKDLIDIKFTGTAVRLERMDLSITANTLSNPIKNIRIVMPGGICEGNPFVRVADANGCPAGKYQAFADTLVNRNAIVFNPDYLNFMKDFRVVRMMNLMEASPRNPCTGSGDAYNTCLLQDFTWAQRAKMTDSTWGGSAKDNNPLLQRYGRGAPLEVQVALANQLKTHPWFNIPHNATDDYVTEFATYVRDNLDPSLKAHIEYTNEAWNYIFWGSLYVRKKGMDLGLGNAFTNKEYWAGALYYAQRATEIFKNWENVFNNNSRLVRILGTVQTDIFLTRNMLNHDDTKNHVDAVATNAYFYACLNRSSTSCSSTTTIPKTLAEVTTLDEVFAAIDNPNDPNGLPKLQTNLSAQATEVARFGKALHAYEGGQHLTVDGSSDDTRRALFEAANRDPRMGERYTTLLNAWKAAGGQQFMLYTQPQSFHKWGLFAMKETLGQPRSSAPKYDAAMKFQETQGKCWWNGC</sequence>
<evidence type="ECO:0000313" key="2">
    <source>
        <dbReference type="Proteomes" id="UP000672027"/>
    </source>
</evidence>
<dbReference type="RefSeq" id="WP_210226289.1">
    <property type="nucleotide sequence ID" value="NZ_CP072800.1"/>
</dbReference>
<organism evidence="1 2">
    <name type="scientific">Candidatus Thiothrix anitrata</name>
    <dbReference type="NCBI Taxonomy" id="2823902"/>
    <lineage>
        <taxon>Bacteria</taxon>
        <taxon>Pseudomonadati</taxon>
        <taxon>Pseudomonadota</taxon>
        <taxon>Gammaproteobacteria</taxon>
        <taxon>Thiotrichales</taxon>
        <taxon>Thiotrichaceae</taxon>
        <taxon>Thiothrix</taxon>
    </lineage>
</organism>
<protein>
    <recommendedName>
        <fullName evidence="3">Lipoprotein</fullName>
    </recommendedName>
</protein>
<reference evidence="1 2" key="1">
    <citation type="submission" date="2021-04" db="EMBL/GenBank/DDBJ databases">
        <title>Genomics, taxonomy and metabolism of representatives of sulfur bacteria of the genus Thiothrix: Thiothrix fructosivorans QT, Thiothrix unzii A1T and three new species, Thiothrix subterranea sp. nov., Thiothrix litoralis sp. nov. and 'Candidatus Thiothrix anitrata' sp. nov.</title>
        <authorList>
            <person name="Ravin N.V."/>
            <person name="Smolyakov D."/>
            <person name="Rudenko T.S."/>
            <person name="Mardanov A.V."/>
            <person name="Beletsky A.V."/>
            <person name="Markov N.D."/>
            <person name="Fomenkov A.I."/>
            <person name="Roberts R.J."/>
            <person name="Karnachuk O.V."/>
            <person name="Novikov A."/>
            <person name="Grabovich M.Y."/>
        </authorList>
    </citation>
    <scope>NUCLEOTIDE SEQUENCE [LARGE SCALE GENOMIC DNA]</scope>
    <source>
        <strain evidence="1 2">A52</strain>
    </source>
</reference>
<proteinExistence type="predicted"/>
<keyword evidence="2" id="KW-1185">Reference proteome</keyword>
<evidence type="ECO:0000313" key="1">
    <source>
        <dbReference type="EMBL" id="QTR49443.1"/>
    </source>
</evidence>
<evidence type="ECO:0008006" key="3">
    <source>
        <dbReference type="Google" id="ProtNLM"/>
    </source>
</evidence>